<dbReference type="Proteomes" id="UP001158986">
    <property type="component" value="Unassembled WGS sequence"/>
</dbReference>
<dbReference type="AlphaFoldDB" id="A0AAU9L2M7"/>
<keyword evidence="9" id="KW-0862">Zinc</keyword>
<evidence type="ECO:0000256" key="1">
    <source>
        <dbReference type="ARBA" id="ARBA00000707"/>
    </source>
</evidence>
<dbReference type="InterPro" id="IPR018200">
    <property type="entry name" value="USP_CS"/>
</dbReference>
<dbReference type="InterPro" id="IPR038765">
    <property type="entry name" value="Papain-like_cys_pep_sf"/>
</dbReference>
<dbReference type="GO" id="GO:0006508">
    <property type="term" value="P:proteolysis"/>
    <property type="evidence" value="ECO:0007669"/>
    <property type="project" value="UniProtKB-KW"/>
</dbReference>
<dbReference type="Pfam" id="PF02148">
    <property type="entry name" value="zf-UBP"/>
    <property type="match status" value="1"/>
</dbReference>
<evidence type="ECO:0000256" key="7">
    <source>
        <dbReference type="ARBA" id="ARBA00022801"/>
    </source>
</evidence>
<proteinExistence type="inferred from homology"/>
<evidence type="ECO:0000259" key="13">
    <source>
        <dbReference type="PROSITE" id="PS50235"/>
    </source>
</evidence>
<feature type="domain" description="USP" evidence="13">
    <location>
        <begin position="258"/>
        <end position="804"/>
    </location>
</feature>
<feature type="compositionally biased region" description="Basic and acidic residues" evidence="12">
    <location>
        <begin position="820"/>
        <end position="835"/>
    </location>
</feature>
<dbReference type="PANTHER" id="PTHR24006">
    <property type="entry name" value="UBIQUITIN CARBOXYL-TERMINAL HYDROLASE"/>
    <property type="match status" value="1"/>
</dbReference>
<evidence type="ECO:0000313" key="18">
    <source>
        <dbReference type="Proteomes" id="UP001160483"/>
    </source>
</evidence>
<keyword evidence="4" id="KW-0479">Metal-binding</keyword>
<comment type="catalytic activity">
    <reaction evidence="1 11">
        <text>Thiol-dependent hydrolysis of ester, thioester, amide, peptide and isopeptide bonds formed by the C-terminal Gly of ubiquitin (a 76-residue protein attached to proteins as an intracellular targeting signal).</text>
        <dbReference type="EC" id="3.4.19.12"/>
    </reaction>
</comment>
<evidence type="ECO:0000259" key="14">
    <source>
        <dbReference type="PROSITE" id="PS50271"/>
    </source>
</evidence>
<gene>
    <name evidence="16" type="ORF">PBS001_LOCUS7533</name>
    <name evidence="15" type="ORF">PBS003_LOCUS6504</name>
</gene>
<evidence type="ECO:0000313" key="17">
    <source>
        <dbReference type="Proteomes" id="UP001158986"/>
    </source>
</evidence>
<dbReference type="InterPro" id="IPR001394">
    <property type="entry name" value="Peptidase_C19_UCH"/>
</dbReference>
<feature type="compositionally biased region" description="Acidic residues" evidence="12">
    <location>
        <begin position="435"/>
        <end position="466"/>
    </location>
</feature>
<dbReference type="PROSITE" id="PS50235">
    <property type="entry name" value="USP_3"/>
    <property type="match status" value="1"/>
</dbReference>
<organism evidence="15 18">
    <name type="scientific">Peronospora belbahrii</name>
    <dbReference type="NCBI Taxonomy" id="622444"/>
    <lineage>
        <taxon>Eukaryota</taxon>
        <taxon>Sar</taxon>
        <taxon>Stramenopiles</taxon>
        <taxon>Oomycota</taxon>
        <taxon>Peronosporomycetes</taxon>
        <taxon>Peronosporales</taxon>
        <taxon>Peronosporaceae</taxon>
        <taxon>Peronospora</taxon>
    </lineage>
</organism>
<dbReference type="Gene3D" id="3.90.70.10">
    <property type="entry name" value="Cysteine proteinases"/>
    <property type="match status" value="2"/>
</dbReference>
<protein>
    <recommendedName>
        <fullName evidence="11">Ubiquitin carboxyl-terminal hydrolase</fullName>
        <ecNumber evidence="11">3.4.19.12</ecNumber>
    </recommendedName>
</protein>
<evidence type="ECO:0000256" key="3">
    <source>
        <dbReference type="ARBA" id="ARBA00022670"/>
    </source>
</evidence>
<keyword evidence="5 10" id="KW-0863">Zinc-finger</keyword>
<evidence type="ECO:0000256" key="10">
    <source>
        <dbReference type="PROSITE-ProRule" id="PRU00502"/>
    </source>
</evidence>
<evidence type="ECO:0000313" key="16">
    <source>
        <dbReference type="EMBL" id="CAH0521073.1"/>
    </source>
</evidence>
<evidence type="ECO:0000256" key="6">
    <source>
        <dbReference type="ARBA" id="ARBA00022786"/>
    </source>
</evidence>
<dbReference type="EC" id="3.4.19.12" evidence="11"/>
<reference evidence="15 17" key="1">
    <citation type="submission" date="2021-11" db="EMBL/GenBank/DDBJ databases">
        <authorList>
            <person name="Islam A."/>
            <person name="Islam S."/>
            <person name="Flora M.S."/>
            <person name="Rahman M."/>
            <person name="Ziaur R.M."/>
            <person name="Epstein J.H."/>
            <person name="Hassan M."/>
            <person name="Klassen M."/>
            <person name="Woodard K."/>
            <person name="Webb A."/>
            <person name="Webby R.J."/>
            <person name="El Zowalaty M.E."/>
        </authorList>
    </citation>
    <scope>NUCLEOTIDE SEQUENCE</scope>
    <source>
        <strain evidence="16">Pbs1</strain>
        <strain evidence="15">Pbs3</strain>
    </source>
</reference>
<sequence>MAGDKSCRHVGQAVRLMDFRRELRKRVQLVCEHCTIAPVTINTFDITTQSWEKYATNTDLIVCVSCAFVGCFSHGHFGLHLQSHSKHFVGLKLASKTFWCEPCSIDIPTCIRPKVEIARQAFCDAVDEIAAKKRRQLRSQRPSIKVTSTSTSPITTPNGSAKKKLDMDTHTDTPLVHLLDMDTHTDTPLRQQSGHSNGEHTNGTALLNMPLRTRAGEGKLRRRMLKTAIHKKEPVLDINIPTSSSDHADGGELPTTVLGFTNIGNTCYFNASIQALLTATHYFPEHTHIEEVLETTNTPITTTFTKLHETVRKRARKVLAEESSSDRRLKGKCGRSRSSSSSVLTVAPLLKEIRKKFAQFRGHYQQDAHELFISFLWAIDEEMDPPLPLLDESGEVSAKPTSANTVTNSGCSTANSSERPEDDGDDLSRRKGTWPEEDATDGEQIEDGDQELEEDGCESEAENSEQEDLKQFFVKTETGETISMQVPKSAALKEVQHLLAKRLNLNEEDMILDASKVELRATLSSRPSAVLHARAEKRKMYSRLNFTRNLFGGALTTAVECKACGKRTEIVENAFHLSVSVPDRHQHELTITDCLNNFVAETQLLVEDKNGYDCEKCSRQLKVRSATGLFIRKKRLGSNAQPEMEVVLRDASMHLFVSAIPRVLVVHVKRLARSRKITQHIAFHEKLDMTPYVSDVLRQGGGDARKYSLCYELIAVVVHMGNRRSGHYVAYVSRSRRREALLAARARSRFTSEEGRAAASMVTTPRIKEGSPRTWYYVSDTVVKRVSLEQVLQCEAYMLFYQRRPKAFVTRAAPATSPKAETERSSTEPHCKASV</sequence>
<keyword evidence="3 11" id="KW-0645">Protease</keyword>
<dbReference type="SUPFAM" id="SSF57850">
    <property type="entry name" value="RING/U-box"/>
    <property type="match status" value="1"/>
</dbReference>
<dbReference type="GO" id="GO:0004843">
    <property type="term" value="F:cysteine-type deubiquitinase activity"/>
    <property type="evidence" value="ECO:0007669"/>
    <property type="project" value="UniProtKB-UniRule"/>
</dbReference>
<evidence type="ECO:0000256" key="5">
    <source>
        <dbReference type="ARBA" id="ARBA00022771"/>
    </source>
</evidence>
<dbReference type="InterPro" id="IPR028889">
    <property type="entry name" value="USP"/>
</dbReference>
<dbReference type="InterPro" id="IPR013083">
    <property type="entry name" value="Znf_RING/FYVE/PHD"/>
</dbReference>
<evidence type="ECO:0000313" key="15">
    <source>
        <dbReference type="EMBL" id="CAH0479873.1"/>
    </source>
</evidence>
<dbReference type="EMBL" id="CAKKTJ010000321">
    <property type="protein sequence ID" value="CAH0479873.1"/>
    <property type="molecule type" value="Genomic_DNA"/>
</dbReference>
<feature type="region of interest" description="Disordered" evidence="12">
    <location>
        <begin position="388"/>
        <end position="468"/>
    </location>
</feature>
<dbReference type="InterPro" id="IPR001607">
    <property type="entry name" value="Znf_UBP"/>
</dbReference>
<dbReference type="PROSITE" id="PS50271">
    <property type="entry name" value="ZF_UBP"/>
    <property type="match status" value="1"/>
</dbReference>
<evidence type="ECO:0000256" key="11">
    <source>
        <dbReference type="RuleBase" id="RU366025"/>
    </source>
</evidence>
<feature type="compositionally biased region" description="Polar residues" evidence="12">
    <location>
        <begin position="188"/>
        <end position="205"/>
    </location>
</feature>
<dbReference type="PROSITE" id="PS00973">
    <property type="entry name" value="USP_2"/>
    <property type="match status" value="1"/>
</dbReference>
<evidence type="ECO:0000256" key="12">
    <source>
        <dbReference type="SAM" id="MobiDB-lite"/>
    </source>
</evidence>
<dbReference type="PROSITE" id="PS00972">
    <property type="entry name" value="USP_1"/>
    <property type="match status" value="1"/>
</dbReference>
<evidence type="ECO:0000256" key="8">
    <source>
        <dbReference type="ARBA" id="ARBA00022807"/>
    </source>
</evidence>
<dbReference type="Proteomes" id="UP001160483">
    <property type="component" value="Unassembled WGS sequence"/>
</dbReference>
<dbReference type="EMBL" id="CAKLCB010000375">
    <property type="protein sequence ID" value="CAH0521073.1"/>
    <property type="molecule type" value="Genomic_DNA"/>
</dbReference>
<feature type="region of interest" description="Disordered" evidence="12">
    <location>
        <begin position="134"/>
        <end position="167"/>
    </location>
</feature>
<keyword evidence="17" id="KW-1185">Reference proteome</keyword>
<dbReference type="GO" id="GO:0016579">
    <property type="term" value="P:protein deubiquitination"/>
    <property type="evidence" value="ECO:0007669"/>
    <property type="project" value="InterPro"/>
</dbReference>
<dbReference type="GO" id="GO:0005634">
    <property type="term" value="C:nucleus"/>
    <property type="evidence" value="ECO:0007669"/>
    <property type="project" value="TreeGrafter"/>
</dbReference>
<dbReference type="SUPFAM" id="SSF54001">
    <property type="entry name" value="Cysteine proteinases"/>
    <property type="match status" value="1"/>
</dbReference>
<dbReference type="InterPro" id="IPR050164">
    <property type="entry name" value="Peptidase_C19"/>
</dbReference>
<dbReference type="Gene3D" id="3.30.40.10">
    <property type="entry name" value="Zinc/RING finger domain, C3HC4 (zinc finger)"/>
    <property type="match status" value="1"/>
</dbReference>
<feature type="region of interest" description="Disordered" evidence="12">
    <location>
        <begin position="811"/>
        <end position="835"/>
    </location>
</feature>
<keyword evidence="8 11" id="KW-0788">Thiol protease</keyword>
<keyword evidence="6 11" id="KW-0833">Ubl conjugation pathway</keyword>
<feature type="compositionally biased region" description="Polar residues" evidence="12">
    <location>
        <begin position="399"/>
        <end position="417"/>
    </location>
</feature>
<feature type="compositionally biased region" description="Low complexity" evidence="12">
    <location>
        <begin position="142"/>
        <end position="157"/>
    </location>
</feature>
<comment type="similarity">
    <text evidence="2 11">Belongs to the peptidase C19 family.</text>
</comment>
<feature type="region of interest" description="Disordered" evidence="12">
    <location>
        <begin position="185"/>
        <end position="217"/>
    </location>
</feature>
<name>A0AAU9L2M7_9STRA</name>
<comment type="caution">
    <text evidence="15">The sequence shown here is derived from an EMBL/GenBank/DDBJ whole genome shotgun (WGS) entry which is preliminary data.</text>
</comment>
<evidence type="ECO:0000256" key="4">
    <source>
        <dbReference type="ARBA" id="ARBA00022723"/>
    </source>
</evidence>
<dbReference type="GO" id="GO:0008270">
    <property type="term" value="F:zinc ion binding"/>
    <property type="evidence" value="ECO:0007669"/>
    <property type="project" value="UniProtKB-KW"/>
</dbReference>
<evidence type="ECO:0000256" key="2">
    <source>
        <dbReference type="ARBA" id="ARBA00009085"/>
    </source>
</evidence>
<keyword evidence="7 11" id="KW-0378">Hydrolase</keyword>
<evidence type="ECO:0000256" key="9">
    <source>
        <dbReference type="ARBA" id="ARBA00022833"/>
    </source>
</evidence>
<feature type="domain" description="UBP-type" evidence="14">
    <location>
        <begin position="5"/>
        <end position="128"/>
    </location>
</feature>
<dbReference type="GO" id="GO:0005829">
    <property type="term" value="C:cytosol"/>
    <property type="evidence" value="ECO:0007669"/>
    <property type="project" value="TreeGrafter"/>
</dbReference>
<dbReference type="PANTHER" id="PTHR24006:SF888">
    <property type="entry name" value="UBIQUITIN CARBOXYL-TERMINAL HYDROLASE 30"/>
    <property type="match status" value="1"/>
</dbReference>
<dbReference type="Pfam" id="PF00443">
    <property type="entry name" value="UCH"/>
    <property type="match status" value="1"/>
</dbReference>
<accession>A0AAU9L2M7</accession>